<proteinExistence type="inferred from homology"/>
<feature type="region of interest" description="Disordered" evidence="9">
    <location>
        <begin position="275"/>
        <end position="328"/>
    </location>
</feature>
<dbReference type="GO" id="GO:0030688">
    <property type="term" value="C:preribosome, small subunit precursor"/>
    <property type="evidence" value="ECO:0007669"/>
    <property type="project" value="TreeGrafter"/>
</dbReference>
<comment type="function">
    <text evidence="1">Involved in rRNA processing.</text>
</comment>
<evidence type="ECO:0000313" key="10">
    <source>
        <dbReference type="EMBL" id="EXJ70235.1"/>
    </source>
</evidence>
<reference evidence="10 11" key="1">
    <citation type="submission" date="2013-03" db="EMBL/GenBank/DDBJ databases">
        <title>The Genome Sequence of Cladophialophora psammophila CBS 110553.</title>
        <authorList>
            <consortium name="The Broad Institute Genomics Platform"/>
            <person name="Cuomo C."/>
            <person name="de Hoog S."/>
            <person name="Gorbushina A."/>
            <person name="Walker B."/>
            <person name="Young S.K."/>
            <person name="Zeng Q."/>
            <person name="Gargeya S."/>
            <person name="Fitzgerald M."/>
            <person name="Haas B."/>
            <person name="Abouelleil A."/>
            <person name="Allen A.W."/>
            <person name="Alvarado L."/>
            <person name="Arachchi H.M."/>
            <person name="Berlin A.M."/>
            <person name="Chapman S.B."/>
            <person name="Gainer-Dewar J."/>
            <person name="Goldberg J."/>
            <person name="Griggs A."/>
            <person name="Gujja S."/>
            <person name="Hansen M."/>
            <person name="Howarth C."/>
            <person name="Imamovic A."/>
            <person name="Ireland A."/>
            <person name="Larimer J."/>
            <person name="McCowan C."/>
            <person name="Murphy C."/>
            <person name="Pearson M."/>
            <person name="Poon T.W."/>
            <person name="Priest M."/>
            <person name="Roberts A."/>
            <person name="Saif S."/>
            <person name="Shea T."/>
            <person name="Sisk P."/>
            <person name="Sykes S."/>
            <person name="Wortman J."/>
            <person name="Nusbaum C."/>
            <person name="Birren B."/>
        </authorList>
    </citation>
    <scope>NUCLEOTIDE SEQUENCE [LARGE SCALE GENOMIC DNA]</scope>
    <source>
        <strain evidence="10 11">CBS 110553</strain>
    </source>
</reference>
<dbReference type="HOGENOM" id="CLU_066912_1_0_1"/>
<evidence type="ECO:0000256" key="2">
    <source>
        <dbReference type="ARBA" id="ARBA00004604"/>
    </source>
</evidence>
<dbReference type="PANTHER" id="PTHR33911">
    <property type="entry name" value="RRNA-PROCESSING PROTEIN EFG1"/>
    <property type="match status" value="1"/>
</dbReference>
<accession>W9WYS8</accession>
<feature type="region of interest" description="Disordered" evidence="9">
    <location>
        <begin position="1"/>
        <end position="78"/>
    </location>
</feature>
<evidence type="ECO:0000256" key="1">
    <source>
        <dbReference type="ARBA" id="ARBA00002773"/>
    </source>
</evidence>
<organism evidence="10 11">
    <name type="scientific">Cladophialophora psammophila CBS 110553</name>
    <dbReference type="NCBI Taxonomy" id="1182543"/>
    <lineage>
        <taxon>Eukaryota</taxon>
        <taxon>Fungi</taxon>
        <taxon>Dikarya</taxon>
        <taxon>Ascomycota</taxon>
        <taxon>Pezizomycotina</taxon>
        <taxon>Eurotiomycetes</taxon>
        <taxon>Chaetothyriomycetidae</taxon>
        <taxon>Chaetothyriales</taxon>
        <taxon>Herpotrichiellaceae</taxon>
        <taxon>Cladophialophora</taxon>
    </lineage>
</organism>
<feature type="compositionally biased region" description="Basic and acidic residues" evidence="9">
    <location>
        <begin position="275"/>
        <end position="285"/>
    </location>
</feature>
<dbReference type="GO" id="GO:0005730">
    <property type="term" value="C:nucleolus"/>
    <property type="evidence" value="ECO:0007669"/>
    <property type="project" value="UniProtKB-SubCell"/>
</dbReference>
<evidence type="ECO:0000256" key="5">
    <source>
        <dbReference type="ARBA" id="ARBA00019827"/>
    </source>
</evidence>
<dbReference type="InterPro" id="IPR019310">
    <property type="entry name" value="Efg1"/>
</dbReference>
<dbReference type="Proteomes" id="UP000019471">
    <property type="component" value="Unassembled WGS sequence"/>
</dbReference>
<dbReference type="GeneID" id="19191014"/>
<keyword evidence="11" id="KW-1185">Reference proteome</keyword>
<keyword evidence="8" id="KW-0539">Nucleus</keyword>
<evidence type="ECO:0000256" key="7">
    <source>
        <dbReference type="ARBA" id="ARBA00023054"/>
    </source>
</evidence>
<dbReference type="EMBL" id="AMGX01000009">
    <property type="protein sequence ID" value="EXJ70235.1"/>
    <property type="molecule type" value="Genomic_DNA"/>
</dbReference>
<evidence type="ECO:0000313" key="11">
    <source>
        <dbReference type="Proteomes" id="UP000019471"/>
    </source>
</evidence>
<evidence type="ECO:0000256" key="8">
    <source>
        <dbReference type="ARBA" id="ARBA00023242"/>
    </source>
</evidence>
<evidence type="ECO:0000256" key="3">
    <source>
        <dbReference type="ARBA" id="ARBA00006916"/>
    </source>
</evidence>
<comment type="similarity">
    <text evidence="3">Belongs to the EFG1 family.</text>
</comment>
<feature type="compositionally biased region" description="Acidic residues" evidence="9">
    <location>
        <begin position="301"/>
        <end position="321"/>
    </location>
</feature>
<name>W9WYS8_9EURO</name>
<dbReference type="RefSeq" id="XP_007745087.1">
    <property type="nucleotide sequence ID" value="XM_007746897.1"/>
</dbReference>
<dbReference type="STRING" id="1182543.W9WYS8"/>
<sequence length="328" mass="38184">MAKYRPPRSSTGHRYRPTRPQYDSYRPQQDRSREMNRPEQDLDHDGRGNGSSRDEIDLPPVRSAVSKTKHERATNPSTKIHSLRRLLASRELPGTVRQEKERELAALLFDQRKSQLAQDARKNLQRYHFVRFMERKKAERVLKKLLKGRDSEEYQEPAYKSKLEKLIHVAEVDINYTKYAPLGDKYLSLFVQEEKDKKKQKPKLDNGEVGNFDVDQEEEFRHFADQLSNVVRSATGDKPPMWYEVEKLMKEGEAKLQALREGKLTTDNRLEKELASLGGKEEVEMRSGNSIQLEETRPSWLDDDGTIDPADLDSEQDEEMSDGGFFER</sequence>
<gene>
    <name evidence="10" type="ORF">A1O5_06303</name>
</gene>
<dbReference type="AlphaFoldDB" id="W9WYS8"/>
<keyword evidence="7" id="KW-0175">Coiled coil</keyword>
<protein>
    <recommendedName>
        <fullName evidence="4">rRNA-processing protein EFG1</fullName>
    </recommendedName>
    <alternativeName>
        <fullName evidence="5">rRNA-processing protein efg1</fullName>
    </alternativeName>
</protein>
<dbReference type="Pfam" id="PF10153">
    <property type="entry name" value="Efg1"/>
    <property type="match status" value="1"/>
</dbReference>
<dbReference type="PANTHER" id="PTHR33911:SF1">
    <property type="entry name" value="RRNA-PROCESSING PROTEIN EFG1"/>
    <property type="match status" value="1"/>
</dbReference>
<keyword evidence="6" id="KW-0698">rRNA processing</keyword>
<comment type="subcellular location">
    <subcellularLocation>
        <location evidence="2">Nucleus</location>
        <location evidence="2">Nucleolus</location>
    </subcellularLocation>
</comment>
<evidence type="ECO:0000256" key="4">
    <source>
        <dbReference type="ARBA" id="ARBA00018689"/>
    </source>
</evidence>
<dbReference type="eggNOG" id="KOG4484">
    <property type="taxonomic scope" value="Eukaryota"/>
</dbReference>
<evidence type="ECO:0000256" key="9">
    <source>
        <dbReference type="SAM" id="MobiDB-lite"/>
    </source>
</evidence>
<comment type="caution">
    <text evidence="10">The sequence shown here is derived from an EMBL/GenBank/DDBJ whole genome shotgun (WGS) entry which is preliminary data.</text>
</comment>
<dbReference type="GO" id="GO:0000462">
    <property type="term" value="P:maturation of SSU-rRNA from tricistronic rRNA transcript (SSU-rRNA, 5.8S rRNA, LSU-rRNA)"/>
    <property type="evidence" value="ECO:0007669"/>
    <property type="project" value="TreeGrafter"/>
</dbReference>
<dbReference type="InterPro" id="IPR050786">
    <property type="entry name" value="EFG1_rRNA-proc"/>
</dbReference>
<feature type="compositionally biased region" description="Basic and acidic residues" evidence="9">
    <location>
        <begin position="28"/>
        <end position="56"/>
    </location>
</feature>
<evidence type="ECO:0000256" key="6">
    <source>
        <dbReference type="ARBA" id="ARBA00022552"/>
    </source>
</evidence>
<dbReference type="OrthoDB" id="47732at2759"/>